<evidence type="ECO:0000259" key="4">
    <source>
        <dbReference type="Pfam" id="PF00171"/>
    </source>
</evidence>
<dbReference type="CDD" id="cd07085">
    <property type="entry name" value="ALDH_F6_MMSDH"/>
    <property type="match status" value="1"/>
</dbReference>
<dbReference type="Pfam" id="PF00171">
    <property type="entry name" value="Aldedh"/>
    <property type="match status" value="1"/>
</dbReference>
<organism evidence="5">
    <name type="scientific">Ralstonia solanacearum</name>
    <name type="common">Pseudomonas solanacearum</name>
    <dbReference type="NCBI Taxonomy" id="305"/>
    <lineage>
        <taxon>Bacteria</taxon>
        <taxon>Pseudomonadati</taxon>
        <taxon>Pseudomonadota</taxon>
        <taxon>Betaproteobacteria</taxon>
        <taxon>Burkholderiales</taxon>
        <taxon>Burkholderiaceae</taxon>
        <taxon>Ralstonia</taxon>
        <taxon>Ralstonia solanacearum species complex</taxon>
    </lineage>
</organism>
<evidence type="ECO:0000256" key="1">
    <source>
        <dbReference type="ARBA" id="ARBA00013048"/>
    </source>
</evidence>
<accession>A0A0S4UF73</accession>
<keyword evidence="3" id="KW-0520">NAD</keyword>
<dbReference type="InterPro" id="IPR015590">
    <property type="entry name" value="Aldehyde_DH_dom"/>
</dbReference>
<dbReference type="PANTHER" id="PTHR43866">
    <property type="entry name" value="MALONATE-SEMIALDEHYDE DEHYDROGENASE"/>
    <property type="match status" value="1"/>
</dbReference>
<evidence type="ECO:0000313" key="5">
    <source>
        <dbReference type="EMBL" id="CUV20844.1"/>
    </source>
</evidence>
<evidence type="ECO:0000256" key="3">
    <source>
        <dbReference type="ARBA" id="ARBA00023027"/>
    </source>
</evidence>
<dbReference type="InterPro" id="IPR016160">
    <property type="entry name" value="Ald_DH_CS_CYS"/>
</dbReference>
<dbReference type="InterPro" id="IPR010061">
    <property type="entry name" value="MeMal-semiAld_DH"/>
</dbReference>
<dbReference type="AlphaFoldDB" id="A0A0S4UF73"/>
<dbReference type="FunFam" id="3.40.605.10:FF:000003">
    <property type="entry name" value="Methylmalonate-semialdehyde dehydrogenase [acylating]"/>
    <property type="match status" value="1"/>
</dbReference>
<name>A0A0S4UF73_RALSL</name>
<protein>
    <recommendedName>
        <fullName evidence="1">methylmalonate-semialdehyde dehydrogenase (CoA acylating)</fullName>
        <ecNumber evidence="1">1.2.1.27</ecNumber>
    </recommendedName>
</protein>
<dbReference type="Gene3D" id="3.40.309.10">
    <property type="entry name" value="Aldehyde Dehydrogenase, Chain A, domain 2"/>
    <property type="match status" value="1"/>
</dbReference>
<dbReference type="EC" id="1.2.1.27" evidence="1"/>
<dbReference type="PANTHER" id="PTHR43866:SF4">
    <property type="entry name" value="MALONATE-SEMIALDEHYDE DEHYDROGENASE"/>
    <property type="match status" value="1"/>
</dbReference>
<dbReference type="GO" id="GO:0006210">
    <property type="term" value="P:thymine catabolic process"/>
    <property type="evidence" value="ECO:0007669"/>
    <property type="project" value="TreeGrafter"/>
</dbReference>
<sequence length="511" mass="54294">MNRPIDPAVTASVADAVVSHYIAGQRHAGTATRSADVFNPATGAVSAQVLLGGKAEVDAAVAAARAAAPAWAETSPLKRARILFKFKELLDQHHDALAAAITREHGKVFSDAKGEVTRGIEVVEFACGIPNLLKTEFTDNIGGGIDNWNLRQPLGVVAGITPFNFPVMVPMWMFPVALACGNTFVLKPSERDPSPSLMIADLLKQAGLPDGVFNVVQGGKEAVDALLAHPDVQAVSFVGSTPIAEYIYAEGTRRGKRVQALGGAKNHLVVMPDADLDQAVDALIGAAYGSAGERCMAISVAVAVGGVADRLVPRLAERARALQIGNGMEPRSEMGPLVTGAHKVKVEGYIAKGVEEGAQLVVDGRGHTVEGHAEGFFTGGTLFDHVTPDMTIYKEEIFGPVLSVVRVHDFAEAVDLINAHEYGNGVSCYTSDGGIARAFARQIQIGMVGINVPIPVPMAWHSFGGWKRSLFGDHHAYGEEGVRFYTRYKSVMQRWPDSIAKGAEFVMPTAK</sequence>
<dbReference type="InterPro" id="IPR016161">
    <property type="entry name" value="Ald_DH/histidinol_DH"/>
</dbReference>
<dbReference type="PROSITE" id="PS00070">
    <property type="entry name" value="ALDEHYDE_DEHYDR_CYS"/>
    <property type="match status" value="1"/>
</dbReference>
<dbReference type="InterPro" id="IPR016162">
    <property type="entry name" value="Ald_DH_N"/>
</dbReference>
<proteinExistence type="predicted"/>
<dbReference type="EMBL" id="LN899824">
    <property type="protein sequence ID" value="CUV31681.1"/>
    <property type="molecule type" value="Genomic_DNA"/>
</dbReference>
<dbReference type="FunFam" id="3.40.309.10:FF:000002">
    <property type="entry name" value="Methylmalonate-semialdehyde dehydrogenase (Acylating)"/>
    <property type="match status" value="1"/>
</dbReference>
<dbReference type="NCBIfam" id="TIGR01722">
    <property type="entry name" value="MMSDH"/>
    <property type="match status" value="1"/>
</dbReference>
<dbReference type="InterPro" id="IPR016163">
    <property type="entry name" value="Ald_DH_C"/>
</dbReference>
<keyword evidence="2 5" id="KW-0560">Oxidoreductase</keyword>
<evidence type="ECO:0000256" key="2">
    <source>
        <dbReference type="ARBA" id="ARBA00023002"/>
    </source>
</evidence>
<dbReference type="SUPFAM" id="SSF53720">
    <property type="entry name" value="ALDH-like"/>
    <property type="match status" value="1"/>
</dbReference>
<gene>
    <name evidence="5" type="primary">iolA</name>
    <name evidence="5" type="ORF">PSS4_v1_1780013</name>
    <name evidence="6" type="ORF">RUN1985_v1_990033</name>
</gene>
<reference evidence="5" key="1">
    <citation type="submission" date="2015-10" db="EMBL/GenBank/DDBJ databases">
        <authorList>
            <person name="Gilbert D.G."/>
        </authorList>
    </citation>
    <scope>NUCLEOTIDE SEQUENCE</scope>
    <source>
        <strain evidence="5">Phyl III-seqv23</strain>
    </source>
</reference>
<evidence type="ECO:0000313" key="6">
    <source>
        <dbReference type="EMBL" id="CUV31681.1"/>
    </source>
</evidence>
<dbReference type="GO" id="GO:0004491">
    <property type="term" value="F:methylmalonate-semialdehyde dehydrogenase (acylating, NAD) activity"/>
    <property type="evidence" value="ECO:0007669"/>
    <property type="project" value="UniProtKB-EC"/>
</dbReference>
<dbReference type="Gene3D" id="3.40.605.10">
    <property type="entry name" value="Aldehyde Dehydrogenase, Chain A, domain 1"/>
    <property type="match status" value="1"/>
</dbReference>
<feature type="domain" description="Aldehyde dehydrogenase" evidence="4">
    <location>
        <begin position="33"/>
        <end position="491"/>
    </location>
</feature>
<dbReference type="EMBL" id="LN899821">
    <property type="protein sequence ID" value="CUV20844.1"/>
    <property type="molecule type" value="Genomic_DNA"/>
</dbReference>
<dbReference type="GO" id="GO:0006574">
    <property type="term" value="P:L-valine catabolic process"/>
    <property type="evidence" value="ECO:0007669"/>
    <property type="project" value="TreeGrafter"/>
</dbReference>